<dbReference type="GO" id="GO:0071914">
    <property type="term" value="C:prominosome"/>
    <property type="evidence" value="ECO:0007669"/>
    <property type="project" value="TreeGrafter"/>
</dbReference>
<dbReference type="GO" id="GO:0016324">
    <property type="term" value="C:apical plasma membrane"/>
    <property type="evidence" value="ECO:0007669"/>
    <property type="project" value="TreeGrafter"/>
</dbReference>
<feature type="transmembrane region" description="Helical" evidence="7">
    <location>
        <begin position="80"/>
        <end position="100"/>
    </location>
</feature>
<keyword evidence="4 7" id="KW-1133">Transmembrane helix</keyword>
<reference evidence="9" key="1">
    <citation type="submission" date="2025-08" db="UniProtKB">
        <authorList>
            <consortium name="RefSeq"/>
        </authorList>
    </citation>
    <scope>IDENTIFICATION</scope>
    <source>
        <strain evidence="9">Wakin</strain>
        <tissue evidence="9">Muscle</tissue>
    </source>
</reference>
<dbReference type="GeneID" id="113056935"/>
<dbReference type="InterPro" id="IPR008795">
    <property type="entry name" value="Prominin"/>
</dbReference>
<gene>
    <name evidence="9" type="primary">LOC113056935</name>
</gene>
<accession>A0A6P6L884</accession>
<dbReference type="OrthoDB" id="6229420at2759"/>
<evidence type="ECO:0000313" key="9">
    <source>
        <dbReference type="RefSeq" id="XP_026079676.1"/>
    </source>
</evidence>
<protein>
    <submittedName>
        <fullName evidence="9">Prominin-1-A-like</fullName>
    </submittedName>
</protein>
<evidence type="ECO:0000256" key="2">
    <source>
        <dbReference type="ARBA" id="ARBA00006058"/>
    </source>
</evidence>
<dbReference type="GO" id="GO:0031528">
    <property type="term" value="C:microvillus membrane"/>
    <property type="evidence" value="ECO:0007669"/>
    <property type="project" value="UniProtKB-SubCell"/>
</dbReference>
<sequence>MENVFKEVGYAQDVLNYNISKIVQTESRAFVDCQIKIFQTFLYWANQTITEKVGRCGPAAAAVDRSEELVCKHLVESLNAFWLSLGWCMMFLIPSIIFSVKLAKYYRRMKYSDAYENNNFMMNPFPKAHLKPELLGNGKQPHFT</sequence>
<evidence type="ECO:0000256" key="7">
    <source>
        <dbReference type="SAM" id="Phobius"/>
    </source>
</evidence>
<dbReference type="RefSeq" id="XP_026079676.1">
    <property type="nucleotide sequence ID" value="XM_026223891.1"/>
</dbReference>
<evidence type="ECO:0000313" key="8">
    <source>
        <dbReference type="Proteomes" id="UP000515129"/>
    </source>
</evidence>
<evidence type="ECO:0000256" key="5">
    <source>
        <dbReference type="ARBA" id="ARBA00023136"/>
    </source>
</evidence>
<comment type="subcellular location">
    <subcellularLocation>
        <location evidence="1">Cell projection</location>
        <location evidence="1">Microvillus membrane</location>
        <topology evidence="1">Multi-pass membrane protein</topology>
    </subcellularLocation>
</comment>
<dbReference type="Pfam" id="PF05478">
    <property type="entry name" value="Prominin"/>
    <property type="match status" value="1"/>
</dbReference>
<dbReference type="PANTHER" id="PTHR22730:SF4">
    <property type="entry name" value="PROMININ-1-A-LIKE"/>
    <property type="match status" value="1"/>
</dbReference>
<dbReference type="GO" id="GO:0015485">
    <property type="term" value="F:cholesterol binding"/>
    <property type="evidence" value="ECO:0007669"/>
    <property type="project" value="TreeGrafter"/>
</dbReference>
<dbReference type="PANTHER" id="PTHR22730">
    <property type="entry name" value="PROMININ PROM PROTEIN"/>
    <property type="match status" value="1"/>
</dbReference>
<comment type="similarity">
    <text evidence="2">Belongs to the prominin family.</text>
</comment>
<keyword evidence="8" id="KW-1185">Reference proteome</keyword>
<proteinExistence type="inferred from homology"/>
<name>A0A6P6L884_CARAU</name>
<keyword evidence="5 7" id="KW-0472">Membrane</keyword>
<keyword evidence="3 7" id="KW-0812">Transmembrane</keyword>
<evidence type="ECO:0000256" key="6">
    <source>
        <dbReference type="ARBA" id="ARBA00023180"/>
    </source>
</evidence>
<evidence type="ECO:0000256" key="3">
    <source>
        <dbReference type="ARBA" id="ARBA00022692"/>
    </source>
</evidence>
<dbReference type="Proteomes" id="UP000515129">
    <property type="component" value="Chromosome 38"/>
</dbReference>
<dbReference type="KEGG" id="caua:113056935"/>
<dbReference type="AlphaFoldDB" id="A0A6P6L884"/>
<evidence type="ECO:0000256" key="4">
    <source>
        <dbReference type="ARBA" id="ARBA00022989"/>
    </source>
</evidence>
<dbReference type="GO" id="GO:0009986">
    <property type="term" value="C:cell surface"/>
    <property type="evidence" value="ECO:0007669"/>
    <property type="project" value="TreeGrafter"/>
</dbReference>
<evidence type="ECO:0000256" key="1">
    <source>
        <dbReference type="ARBA" id="ARBA00004475"/>
    </source>
</evidence>
<dbReference type="GO" id="GO:0005929">
    <property type="term" value="C:cilium"/>
    <property type="evidence" value="ECO:0007669"/>
    <property type="project" value="TreeGrafter"/>
</dbReference>
<keyword evidence="6" id="KW-0325">Glycoprotein</keyword>
<organism evidence="8 9">
    <name type="scientific">Carassius auratus</name>
    <name type="common">Goldfish</name>
    <dbReference type="NCBI Taxonomy" id="7957"/>
    <lineage>
        <taxon>Eukaryota</taxon>
        <taxon>Metazoa</taxon>
        <taxon>Chordata</taxon>
        <taxon>Craniata</taxon>
        <taxon>Vertebrata</taxon>
        <taxon>Euteleostomi</taxon>
        <taxon>Actinopterygii</taxon>
        <taxon>Neopterygii</taxon>
        <taxon>Teleostei</taxon>
        <taxon>Ostariophysi</taxon>
        <taxon>Cypriniformes</taxon>
        <taxon>Cyprinidae</taxon>
        <taxon>Cyprininae</taxon>
        <taxon>Carassius</taxon>
    </lineage>
</organism>